<proteinExistence type="predicted"/>
<gene>
    <name evidence="1" type="ORF">MZV50_07025</name>
</gene>
<keyword evidence="2" id="KW-1185">Reference proteome</keyword>
<dbReference type="EMBL" id="CP096040">
    <property type="protein sequence ID" value="USQ97290.1"/>
    <property type="molecule type" value="Genomic_DNA"/>
</dbReference>
<evidence type="ECO:0000313" key="2">
    <source>
        <dbReference type="Proteomes" id="UP001057520"/>
    </source>
</evidence>
<name>A0ABY4ZX25_9CAUL</name>
<sequence length="182" mass="20884">MPPRIAPHHIPGTPEHQLSSALDREVLYTPKQPWPDEAYVQWGNGIIPANPFFEAFVADTFLRGDADTIDAAEEKAFAKYQRFVGCEHVWSRTSRKRGTYTNGAGWCVKCDSFKSREFPPVVTLGSKRKPISKSELFLIEDVDPELDAIMDAKYPHEIARRRQDKRELTIRRRIFGISGNYF</sequence>
<dbReference type="Proteomes" id="UP001057520">
    <property type="component" value="Chromosome"/>
</dbReference>
<organism evidence="1 2">
    <name type="scientific">Caulobacter segnis</name>
    <dbReference type="NCBI Taxonomy" id="88688"/>
    <lineage>
        <taxon>Bacteria</taxon>
        <taxon>Pseudomonadati</taxon>
        <taxon>Pseudomonadota</taxon>
        <taxon>Alphaproteobacteria</taxon>
        <taxon>Caulobacterales</taxon>
        <taxon>Caulobacteraceae</taxon>
        <taxon>Caulobacter</taxon>
    </lineage>
</organism>
<evidence type="ECO:0000313" key="1">
    <source>
        <dbReference type="EMBL" id="USQ97290.1"/>
    </source>
</evidence>
<reference evidence="1 2" key="1">
    <citation type="submission" date="2022-04" db="EMBL/GenBank/DDBJ databases">
        <title>Genome sequence of soybean root-associated Caulobacter segnis RL271.</title>
        <authorList>
            <person name="Longley R."/>
            <person name="Bonito G."/>
            <person name="Trigodet F."/>
            <person name="Crosson S."/>
            <person name="Fiebig A."/>
        </authorList>
    </citation>
    <scope>NUCLEOTIDE SEQUENCE [LARGE SCALE GENOMIC DNA]</scope>
    <source>
        <strain evidence="1 2">RL271</strain>
    </source>
</reference>
<accession>A0ABY4ZX25</accession>
<protein>
    <submittedName>
        <fullName evidence="1">Uncharacterized protein</fullName>
    </submittedName>
</protein>